<protein>
    <submittedName>
        <fullName evidence="1">Uncharacterized protein</fullName>
    </submittedName>
</protein>
<dbReference type="EMBL" id="LAFY01005571">
    <property type="protein sequence ID" value="KJX92889.1"/>
    <property type="molecule type" value="Genomic_DNA"/>
</dbReference>
<reference evidence="1 2" key="1">
    <citation type="submission" date="2015-03" db="EMBL/GenBank/DDBJ databases">
        <title>RNA-seq based gene annotation and comparative genomics of four Zymoseptoria species reveal species-specific pathogenicity related genes and transposable element activity.</title>
        <authorList>
            <person name="Grandaubert J."/>
            <person name="Bhattacharyya A."/>
            <person name="Stukenbrock E.H."/>
        </authorList>
    </citation>
    <scope>NUCLEOTIDE SEQUENCE [LARGE SCALE GENOMIC DNA]</scope>
    <source>
        <strain evidence="1 2">Zb18110</strain>
    </source>
</reference>
<dbReference type="Proteomes" id="UP000033647">
    <property type="component" value="Unassembled WGS sequence"/>
</dbReference>
<gene>
    <name evidence="1" type="ORF">TI39_contig5616g00001</name>
</gene>
<evidence type="ECO:0000313" key="2">
    <source>
        <dbReference type="Proteomes" id="UP000033647"/>
    </source>
</evidence>
<accession>A0A0F4G6D8</accession>
<sequence>RPFIDTLTPLRQLINQLGPENVPLRQKGKINVPGIEALTCNALAASVALKKNLAQHQKSSIHTSALAPFRAEARINLEGRGSLTGQSKVDQEAARLLYLENARKRDDLIKKGTLSGQVELTLLPSRRIPQELINLSSKTFPQAFLEAKDNRIPLDYCIFRKKALRPGSDRIEYIRHCESFCLDKNGKLRSVRDLLLPYLVPLFETCYQYYLRSELESRGQSNTSETPLPFQLRAHGLTCRSYFCEYDSIAWEEIGFESADEDMAPASTNFADPRLAPEIVSCMCK</sequence>
<comment type="caution">
    <text evidence="1">The sequence shown here is derived from an EMBL/GenBank/DDBJ whole genome shotgun (WGS) entry which is preliminary data.</text>
</comment>
<dbReference type="AlphaFoldDB" id="A0A0F4G6D8"/>
<feature type="non-terminal residue" evidence="1">
    <location>
        <position position="1"/>
    </location>
</feature>
<name>A0A0F4G6D8_9PEZI</name>
<proteinExistence type="predicted"/>
<organism evidence="1 2">
    <name type="scientific">Zymoseptoria brevis</name>
    <dbReference type="NCBI Taxonomy" id="1047168"/>
    <lineage>
        <taxon>Eukaryota</taxon>
        <taxon>Fungi</taxon>
        <taxon>Dikarya</taxon>
        <taxon>Ascomycota</taxon>
        <taxon>Pezizomycotina</taxon>
        <taxon>Dothideomycetes</taxon>
        <taxon>Dothideomycetidae</taxon>
        <taxon>Mycosphaerellales</taxon>
        <taxon>Mycosphaerellaceae</taxon>
        <taxon>Zymoseptoria</taxon>
    </lineage>
</organism>
<keyword evidence="2" id="KW-1185">Reference proteome</keyword>
<evidence type="ECO:0000313" key="1">
    <source>
        <dbReference type="EMBL" id="KJX92889.1"/>
    </source>
</evidence>